<sequence length="74" mass="8728">MTTNSSSSTEGMPHRFSNTTKERYHTIVAAKNKWEEQGFLFDDTVEYYGLEPIIYKRFYDLGWLRFGRQPAKAN</sequence>
<keyword evidence="2" id="KW-1185">Reference proteome</keyword>
<reference evidence="1 2" key="1">
    <citation type="journal article" date="2024" name="G3 (Bethesda)">
        <title>Genome assembly of Hibiscus sabdariffa L. provides insights into metabolisms of medicinal natural products.</title>
        <authorList>
            <person name="Kim T."/>
        </authorList>
    </citation>
    <scope>NUCLEOTIDE SEQUENCE [LARGE SCALE GENOMIC DNA]</scope>
    <source>
        <strain evidence="1">TK-2024</strain>
        <tissue evidence="1">Old leaves</tissue>
    </source>
</reference>
<evidence type="ECO:0000313" key="2">
    <source>
        <dbReference type="Proteomes" id="UP001472677"/>
    </source>
</evidence>
<organism evidence="1 2">
    <name type="scientific">Hibiscus sabdariffa</name>
    <name type="common">roselle</name>
    <dbReference type="NCBI Taxonomy" id="183260"/>
    <lineage>
        <taxon>Eukaryota</taxon>
        <taxon>Viridiplantae</taxon>
        <taxon>Streptophyta</taxon>
        <taxon>Embryophyta</taxon>
        <taxon>Tracheophyta</taxon>
        <taxon>Spermatophyta</taxon>
        <taxon>Magnoliopsida</taxon>
        <taxon>eudicotyledons</taxon>
        <taxon>Gunneridae</taxon>
        <taxon>Pentapetalae</taxon>
        <taxon>rosids</taxon>
        <taxon>malvids</taxon>
        <taxon>Malvales</taxon>
        <taxon>Malvaceae</taxon>
        <taxon>Malvoideae</taxon>
        <taxon>Hibiscus</taxon>
    </lineage>
</organism>
<gene>
    <name evidence="1" type="ORF">V6N12_069152</name>
</gene>
<protein>
    <submittedName>
        <fullName evidence="1">Uncharacterized protein</fullName>
    </submittedName>
</protein>
<evidence type="ECO:0000313" key="1">
    <source>
        <dbReference type="EMBL" id="KAK8578808.1"/>
    </source>
</evidence>
<accession>A0ABR2FD00</accession>
<proteinExistence type="predicted"/>
<dbReference type="EMBL" id="JBBPBM010000006">
    <property type="protein sequence ID" value="KAK8578808.1"/>
    <property type="molecule type" value="Genomic_DNA"/>
</dbReference>
<name>A0ABR2FD00_9ROSI</name>
<dbReference type="Proteomes" id="UP001472677">
    <property type="component" value="Unassembled WGS sequence"/>
</dbReference>
<comment type="caution">
    <text evidence="1">The sequence shown here is derived from an EMBL/GenBank/DDBJ whole genome shotgun (WGS) entry which is preliminary data.</text>
</comment>